<comment type="caution">
    <text evidence="2">The sequence shown here is derived from an EMBL/GenBank/DDBJ whole genome shotgun (WGS) entry which is preliminary data.</text>
</comment>
<proteinExistence type="predicted"/>
<evidence type="ECO:0000313" key="2">
    <source>
        <dbReference type="EMBL" id="HED10353.1"/>
    </source>
</evidence>
<evidence type="ECO:0008006" key="3">
    <source>
        <dbReference type="Google" id="ProtNLM"/>
    </source>
</evidence>
<accession>A0A7V1LLT0</accession>
<keyword evidence="1" id="KW-0732">Signal</keyword>
<name>A0A7V1LLT0_CALAY</name>
<protein>
    <recommendedName>
        <fullName evidence="3">Lipocalin-like domain-containing protein</fullName>
    </recommendedName>
</protein>
<feature type="non-terminal residue" evidence="2">
    <location>
        <position position="137"/>
    </location>
</feature>
<gene>
    <name evidence="2" type="ORF">ENJ10_06670</name>
</gene>
<evidence type="ECO:0000256" key="1">
    <source>
        <dbReference type="SAM" id="SignalP"/>
    </source>
</evidence>
<feature type="signal peptide" evidence="1">
    <location>
        <begin position="1"/>
        <end position="21"/>
    </location>
</feature>
<organism evidence="2">
    <name type="scientific">Caldithrix abyssi</name>
    <dbReference type="NCBI Taxonomy" id="187145"/>
    <lineage>
        <taxon>Bacteria</taxon>
        <taxon>Pseudomonadati</taxon>
        <taxon>Calditrichota</taxon>
        <taxon>Calditrichia</taxon>
        <taxon>Calditrichales</taxon>
        <taxon>Calditrichaceae</taxon>
        <taxon>Caldithrix</taxon>
    </lineage>
</organism>
<sequence>MIRILIMAAMLLMWGCAGQEAEDSAKVEGVWQESFTYRSLIPLPEDETTPEVVAELALDNGRFSVSFFPFDSILAHSFDFPDSLVKDSTNAYIIADSVYMSYLTNPAVLPLKPVYKGRYTLREDIITFITDDYDFER</sequence>
<reference evidence="2" key="1">
    <citation type="journal article" date="2020" name="mSystems">
        <title>Genome- and Community-Level Interaction Insights into Carbon Utilization and Element Cycling Functions of Hydrothermarchaeota in Hydrothermal Sediment.</title>
        <authorList>
            <person name="Zhou Z."/>
            <person name="Liu Y."/>
            <person name="Xu W."/>
            <person name="Pan J."/>
            <person name="Luo Z.H."/>
            <person name="Li M."/>
        </authorList>
    </citation>
    <scope>NUCLEOTIDE SEQUENCE [LARGE SCALE GENOMIC DNA]</scope>
    <source>
        <strain evidence="2">HyVt-456</strain>
    </source>
</reference>
<dbReference type="AlphaFoldDB" id="A0A7V1LLT0"/>
<feature type="chain" id="PRO_5030852164" description="Lipocalin-like domain-containing protein" evidence="1">
    <location>
        <begin position="22"/>
        <end position="137"/>
    </location>
</feature>
<dbReference type="EMBL" id="DRLD01000182">
    <property type="protein sequence ID" value="HED10353.1"/>
    <property type="molecule type" value="Genomic_DNA"/>
</dbReference>
<dbReference type="Proteomes" id="UP000886005">
    <property type="component" value="Unassembled WGS sequence"/>
</dbReference>